<evidence type="ECO:0000256" key="4">
    <source>
        <dbReference type="ARBA" id="ARBA00022840"/>
    </source>
</evidence>
<accession>A0ABV7FSV9</accession>
<keyword evidence="3" id="KW-0547">Nucleotide-binding</keyword>
<comment type="caution">
    <text evidence="7">The sequence shown here is derived from an EMBL/GenBank/DDBJ whole genome shotgun (WGS) entry which is preliminary data.</text>
</comment>
<dbReference type="EMBL" id="JBHRSW010000018">
    <property type="protein sequence ID" value="MFC3122255.1"/>
    <property type="molecule type" value="Genomic_DNA"/>
</dbReference>
<dbReference type="Pfam" id="PF03738">
    <property type="entry name" value="GSP_synth"/>
    <property type="match status" value="1"/>
</dbReference>
<reference evidence="8" key="1">
    <citation type="journal article" date="2019" name="Int. J. Syst. Evol. Microbiol.">
        <title>The Global Catalogue of Microorganisms (GCM) 10K type strain sequencing project: providing services to taxonomists for standard genome sequencing and annotation.</title>
        <authorList>
            <consortium name="The Broad Institute Genomics Platform"/>
            <consortium name="The Broad Institute Genome Sequencing Center for Infectious Disease"/>
            <person name="Wu L."/>
            <person name="Ma J."/>
        </authorList>
    </citation>
    <scope>NUCLEOTIDE SEQUENCE [LARGE SCALE GENOMIC DNA]</scope>
    <source>
        <strain evidence="8">KCTC 52473</strain>
    </source>
</reference>
<dbReference type="EC" id="6.3.1.-" evidence="7"/>
<evidence type="ECO:0000313" key="7">
    <source>
        <dbReference type="EMBL" id="MFC3122255.1"/>
    </source>
</evidence>
<evidence type="ECO:0000256" key="2">
    <source>
        <dbReference type="ARBA" id="ARBA00022723"/>
    </source>
</evidence>
<keyword evidence="4" id="KW-0067">ATP-binding</keyword>
<feature type="domain" description="Glutathionylspermidine synthase pre-ATP-grasp-like" evidence="6">
    <location>
        <begin position="12"/>
        <end position="394"/>
    </location>
</feature>
<evidence type="ECO:0000259" key="6">
    <source>
        <dbReference type="Pfam" id="PF03738"/>
    </source>
</evidence>
<dbReference type="Gene3D" id="3.30.1490.330">
    <property type="match status" value="1"/>
</dbReference>
<dbReference type="Proteomes" id="UP001595478">
    <property type="component" value="Unassembled WGS sequence"/>
</dbReference>
<gene>
    <name evidence="7" type="ORF">ACFOHL_11550</name>
</gene>
<name>A0ABV7FSV9_9ALTE</name>
<organism evidence="7 8">
    <name type="scientific">Agaribacter flavus</name>
    <dbReference type="NCBI Taxonomy" id="1902781"/>
    <lineage>
        <taxon>Bacteria</taxon>
        <taxon>Pseudomonadati</taxon>
        <taxon>Pseudomonadota</taxon>
        <taxon>Gammaproteobacteria</taxon>
        <taxon>Alteromonadales</taxon>
        <taxon>Alteromonadaceae</taxon>
        <taxon>Agaribacter</taxon>
    </lineage>
</organism>
<evidence type="ECO:0000256" key="5">
    <source>
        <dbReference type="ARBA" id="ARBA00022842"/>
    </source>
</evidence>
<dbReference type="InterPro" id="IPR016185">
    <property type="entry name" value="PreATP-grasp_dom_sf"/>
</dbReference>
<dbReference type="GO" id="GO:0016874">
    <property type="term" value="F:ligase activity"/>
    <property type="evidence" value="ECO:0007669"/>
    <property type="project" value="UniProtKB-KW"/>
</dbReference>
<keyword evidence="2" id="KW-0479">Metal-binding</keyword>
<keyword evidence="8" id="KW-1185">Reference proteome</keyword>
<keyword evidence="5" id="KW-0460">Magnesium</keyword>
<dbReference type="InterPro" id="IPR005494">
    <property type="entry name" value="GSPS_pre-ATP-grasp-like_dom"/>
</dbReference>
<keyword evidence="1 7" id="KW-0436">Ligase</keyword>
<dbReference type="SUPFAM" id="SSF56059">
    <property type="entry name" value="Glutathione synthetase ATP-binding domain-like"/>
    <property type="match status" value="1"/>
</dbReference>
<dbReference type="RefSeq" id="WP_376920386.1">
    <property type="nucleotide sequence ID" value="NZ_JBHRSW010000018.1"/>
</dbReference>
<proteinExistence type="predicted"/>
<protein>
    <submittedName>
        <fullName evidence="7">Glutathionylspermidine synthase family protein</fullName>
        <ecNumber evidence="7">6.3.1.-</ecNumber>
    </submittedName>
</protein>
<evidence type="ECO:0000256" key="1">
    <source>
        <dbReference type="ARBA" id="ARBA00022598"/>
    </source>
</evidence>
<evidence type="ECO:0000256" key="3">
    <source>
        <dbReference type="ARBA" id="ARBA00022741"/>
    </source>
</evidence>
<evidence type="ECO:0000313" key="8">
    <source>
        <dbReference type="Proteomes" id="UP001595478"/>
    </source>
</evidence>
<sequence length="395" mass="45778">MLRIPCEERANWEAMAEEFGFKFHTMYGEKYWDESAYYQFTLEQIEQGIEAPTEEIHQMCLSVVQAVLNDDNLLRKFAIPETQWAFIRKSWENGDPSLYSRLDFAHDGMGVAKLYENNADTPTSIYETGFWQWMWLENQVDNQQVNRQADQFNSVQEKLVNRFKELHALNPERTLHFACCKGTEEDRGTVQYLEDCAIAAGIETKFVFIEDIGIDSNNNFTDLDNVIIHWMFKLYPWEFMFEDEYGGLLGQQNIRWLEPPWKAILSNKALLPMLWKMFPDHPNLLPAYFEDELMLVPEGMNLVKKPLFSREGANISFTDHLGKVVGDEAGLAKSDGPYGAEGYIYQQRHTLPTFHGNHTLIGSWLIDDQAAGISIREDSQAITQDMSRYLPHVIL</sequence>
<dbReference type="SUPFAM" id="SSF52440">
    <property type="entry name" value="PreATP-grasp domain"/>
    <property type="match status" value="1"/>
</dbReference>